<evidence type="ECO:0000313" key="9">
    <source>
        <dbReference type="EMBL" id="NYI03095.1"/>
    </source>
</evidence>
<keyword evidence="3" id="KW-0210">Decarboxylase</keyword>
<evidence type="ECO:0000256" key="3">
    <source>
        <dbReference type="ARBA" id="ARBA00022793"/>
    </source>
</evidence>
<dbReference type="SUPFAM" id="SSF53383">
    <property type="entry name" value="PLP-dependent transferases"/>
    <property type="match status" value="1"/>
</dbReference>
<dbReference type="Gene3D" id="3.90.1150.10">
    <property type="entry name" value="Aspartate Aminotransferase, domain 1"/>
    <property type="match status" value="1"/>
</dbReference>
<dbReference type="PANTHER" id="PTHR45677:SF8">
    <property type="entry name" value="CYSTEINE SULFINIC ACID DECARBOXYLASE"/>
    <property type="match status" value="1"/>
</dbReference>
<dbReference type="InterPro" id="IPR015421">
    <property type="entry name" value="PyrdxlP-dep_Trfase_major"/>
</dbReference>
<keyword evidence="4 6" id="KW-0663">Pyridoxal phosphate</keyword>
<organism evidence="9 10">
    <name type="scientific">Allostreptomyces psammosilenae</name>
    <dbReference type="NCBI Taxonomy" id="1892865"/>
    <lineage>
        <taxon>Bacteria</taxon>
        <taxon>Bacillati</taxon>
        <taxon>Actinomycetota</taxon>
        <taxon>Actinomycetes</taxon>
        <taxon>Kitasatosporales</taxon>
        <taxon>Streptomycetaceae</taxon>
        <taxon>Allostreptomyces</taxon>
    </lineage>
</organism>
<dbReference type="AlphaFoldDB" id="A0A852ZN55"/>
<dbReference type="PANTHER" id="PTHR45677">
    <property type="entry name" value="GLUTAMATE DECARBOXYLASE-RELATED"/>
    <property type="match status" value="1"/>
</dbReference>
<comment type="caution">
    <text evidence="9">The sequence shown here is derived from an EMBL/GenBank/DDBJ whole genome shotgun (WGS) entry which is preliminary data.</text>
</comment>
<gene>
    <name evidence="9" type="ORF">FHU37_000038</name>
</gene>
<feature type="region of interest" description="Disordered" evidence="8">
    <location>
        <begin position="533"/>
        <end position="556"/>
    </location>
</feature>
<dbReference type="GO" id="GO:0033983">
    <property type="term" value="F:diaminobutyrate decarboxylase activity"/>
    <property type="evidence" value="ECO:0007669"/>
    <property type="project" value="UniProtKB-EC"/>
</dbReference>
<evidence type="ECO:0000256" key="2">
    <source>
        <dbReference type="ARBA" id="ARBA00009533"/>
    </source>
</evidence>
<dbReference type="Proteomes" id="UP000567795">
    <property type="component" value="Unassembled WGS sequence"/>
</dbReference>
<name>A0A852ZN55_9ACTN</name>
<evidence type="ECO:0000256" key="8">
    <source>
        <dbReference type="SAM" id="MobiDB-lite"/>
    </source>
</evidence>
<dbReference type="GO" id="GO:0005737">
    <property type="term" value="C:cytoplasm"/>
    <property type="evidence" value="ECO:0007669"/>
    <property type="project" value="TreeGrafter"/>
</dbReference>
<evidence type="ECO:0000256" key="7">
    <source>
        <dbReference type="RuleBase" id="RU000382"/>
    </source>
</evidence>
<evidence type="ECO:0000256" key="1">
    <source>
        <dbReference type="ARBA" id="ARBA00001933"/>
    </source>
</evidence>
<proteinExistence type="inferred from homology"/>
<dbReference type="Gene3D" id="3.40.640.10">
    <property type="entry name" value="Type I PLP-dependent aspartate aminotransferase-like (Major domain)"/>
    <property type="match status" value="1"/>
</dbReference>
<evidence type="ECO:0000313" key="10">
    <source>
        <dbReference type="Proteomes" id="UP000567795"/>
    </source>
</evidence>
<dbReference type="EC" id="4.1.1.86" evidence="9"/>
<dbReference type="InterPro" id="IPR015422">
    <property type="entry name" value="PyrdxlP-dep_Trfase_small"/>
</dbReference>
<feature type="modified residue" description="N6-(pyridoxal phosphate)lysine" evidence="6">
    <location>
        <position position="341"/>
    </location>
</feature>
<protein>
    <submittedName>
        <fullName evidence="9">L-2,4-diaminobutyrate decarboxylase</fullName>
        <ecNumber evidence="9">4.1.1.86</ecNumber>
    </submittedName>
</protein>
<accession>A0A852ZN55</accession>
<evidence type="ECO:0000256" key="6">
    <source>
        <dbReference type="PIRSR" id="PIRSR602129-50"/>
    </source>
</evidence>
<comment type="similarity">
    <text evidence="2 7">Belongs to the group II decarboxylase family.</text>
</comment>
<dbReference type="InterPro" id="IPR015424">
    <property type="entry name" value="PyrdxlP-dep_Trfase"/>
</dbReference>
<evidence type="ECO:0000256" key="4">
    <source>
        <dbReference type="ARBA" id="ARBA00022898"/>
    </source>
</evidence>
<keyword evidence="10" id="KW-1185">Reference proteome</keyword>
<dbReference type="InterPro" id="IPR002129">
    <property type="entry name" value="PyrdxlP-dep_de-COase"/>
</dbReference>
<comment type="cofactor">
    <cofactor evidence="1 6 7">
        <name>pyridoxal 5'-phosphate</name>
        <dbReference type="ChEBI" id="CHEBI:597326"/>
    </cofactor>
</comment>
<dbReference type="GO" id="GO:0004058">
    <property type="term" value="F:aromatic-L-amino-acid decarboxylase activity"/>
    <property type="evidence" value="ECO:0007669"/>
    <property type="project" value="UniProtKB-ARBA"/>
</dbReference>
<dbReference type="Pfam" id="PF00282">
    <property type="entry name" value="Pyridoxal_deC"/>
    <property type="match status" value="1"/>
</dbReference>
<dbReference type="GO" id="GO:0030170">
    <property type="term" value="F:pyridoxal phosphate binding"/>
    <property type="evidence" value="ECO:0007669"/>
    <property type="project" value="InterPro"/>
</dbReference>
<feature type="region of interest" description="Disordered" evidence="8">
    <location>
        <begin position="65"/>
        <end position="90"/>
    </location>
</feature>
<feature type="compositionally biased region" description="Pro residues" evidence="8">
    <location>
        <begin position="67"/>
        <end position="79"/>
    </location>
</feature>
<dbReference type="GO" id="GO:0019752">
    <property type="term" value="P:carboxylic acid metabolic process"/>
    <property type="evidence" value="ECO:0007669"/>
    <property type="project" value="InterPro"/>
</dbReference>
<dbReference type="EMBL" id="JACBZD010000001">
    <property type="protein sequence ID" value="NYI03095.1"/>
    <property type="molecule type" value="Genomic_DNA"/>
</dbReference>
<reference evidence="9 10" key="1">
    <citation type="submission" date="2020-07" db="EMBL/GenBank/DDBJ databases">
        <title>Sequencing the genomes of 1000 actinobacteria strains.</title>
        <authorList>
            <person name="Klenk H.-P."/>
        </authorList>
    </citation>
    <scope>NUCLEOTIDE SEQUENCE [LARGE SCALE GENOMIC DNA]</scope>
    <source>
        <strain evidence="9 10">DSM 42178</strain>
    </source>
</reference>
<dbReference type="RefSeq" id="WP_179812211.1">
    <property type="nucleotide sequence ID" value="NZ_JACBZD010000001.1"/>
</dbReference>
<sequence>MTTTPDGGTAVPADALAGGTTGPDALAPLLHTVLDALAKGAVDRAGPLPDGGPTGTARDIAHALRHPAPPTAPVTPPRPDLLRPRGTGPTEALHTLTRALARGAADPADPACAAHLHCPPLAVAAAADLAAAALNPSLDSWDQAPSATALEEAVITAFATLVGYDPAHAAGAVTSGGTESNLTALLLARDTALRAHAQQATPTHDPTDGIPPHWAGRLRVFCSTEAHFSIARSAGILGIGAGRTTTVPTDDRHRMDPAALDAALAAATRDGNLPVAVVATAGTTDTGSIDPLEPIAAVCRRHRVHLHVDASYGTGALFTPRLRPLLDGLPEADTIALDTHKLGWQPVASGILLARHADTFHPLAQRAAYLNPDDDEAAGYPSLLGRSLRTTRRADAFKIAVTLRALGTDGLGDLVERCHRLAHHAARRIDAHPRLELHAPPVLTTVVFRYLPPPGTPASATPTPPADPDRINARLRRRLLETGRAVIGRTTVRPATGPGTPPGTVRLKLTLLNPHTTPDDLDQLLSLVVTEGDALSTSHTPGDHPVPPRRPRCEEP</sequence>
<evidence type="ECO:0000256" key="5">
    <source>
        <dbReference type="ARBA" id="ARBA00023239"/>
    </source>
</evidence>
<keyword evidence="5 7" id="KW-0456">Lyase</keyword>